<comment type="caution">
    <text evidence="1">The sequence shown here is derived from an EMBL/GenBank/DDBJ whole genome shotgun (WGS) entry which is preliminary data.</text>
</comment>
<dbReference type="AlphaFoldDB" id="A0A6A4X1F6"/>
<name>A0A6A4X1F6_AMPAM</name>
<proteinExistence type="predicted"/>
<protein>
    <submittedName>
        <fullName evidence="1">Transmembrane protein fend</fullName>
    </submittedName>
</protein>
<organism evidence="1 2">
    <name type="scientific">Amphibalanus amphitrite</name>
    <name type="common">Striped barnacle</name>
    <name type="synonym">Balanus amphitrite</name>
    <dbReference type="NCBI Taxonomy" id="1232801"/>
    <lineage>
        <taxon>Eukaryota</taxon>
        <taxon>Metazoa</taxon>
        <taxon>Ecdysozoa</taxon>
        <taxon>Arthropoda</taxon>
        <taxon>Crustacea</taxon>
        <taxon>Multicrustacea</taxon>
        <taxon>Cirripedia</taxon>
        <taxon>Thoracica</taxon>
        <taxon>Thoracicalcarea</taxon>
        <taxon>Balanomorpha</taxon>
        <taxon>Balanoidea</taxon>
        <taxon>Balanidae</taxon>
        <taxon>Amphibalaninae</taxon>
        <taxon>Amphibalanus</taxon>
    </lineage>
</organism>
<accession>A0A6A4X1F6</accession>
<reference evidence="1 2" key="1">
    <citation type="submission" date="2019-07" db="EMBL/GenBank/DDBJ databases">
        <title>Draft genome assembly of a fouling barnacle, Amphibalanus amphitrite (Darwin, 1854): The first reference genome for Thecostraca.</title>
        <authorList>
            <person name="Kim W."/>
        </authorList>
    </citation>
    <scope>NUCLEOTIDE SEQUENCE [LARGE SCALE GENOMIC DNA]</scope>
    <source>
        <strain evidence="1">SNU_AA5</strain>
        <tissue evidence="1">Soma without cirri and trophi</tissue>
    </source>
</reference>
<dbReference type="EMBL" id="VIIS01000246">
    <property type="protein sequence ID" value="KAF0311309.1"/>
    <property type="molecule type" value="Genomic_DNA"/>
</dbReference>
<keyword evidence="1" id="KW-0472">Membrane</keyword>
<keyword evidence="2" id="KW-1185">Reference proteome</keyword>
<keyword evidence="1" id="KW-0812">Transmembrane</keyword>
<sequence>MLYGADTRTTHGECFQSAGCLTCWEKCGSLNPEDGEDTWTPCHLLPDCVSIEYRVQSNEYRVLSNGPVLTPCHLLPDCDDAGCRLACQFHSLPRAAPPALPPCRPDLELSRDGAEARWSLSESKCDRPRSGVVFLLLAGAGDGWQELVQTPAESVLLVNVGLDTPLRLLAVGRDGPLAVAELQSDDATATDGRQSHERKPPSDGVWLLETVSVERDSSSMVLVQVGWQRHRSAGAAPPQYLVTWELSGGGIKGHLYTDINSVTLSLWPESVYNIQVRTGERCMGMCYARIV</sequence>
<evidence type="ECO:0000313" key="2">
    <source>
        <dbReference type="Proteomes" id="UP000440578"/>
    </source>
</evidence>
<gene>
    <name evidence="1" type="primary">fend_0</name>
    <name evidence="1" type="ORF">FJT64_017864</name>
</gene>
<dbReference type="OrthoDB" id="6341493at2759"/>
<dbReference type="Proteomes" id="UP000440578">
    <property type="component" value="Unassembled WGS sequence"/>
</dbReference>
<evidence type="ECO:0000313" key="1">
    <source>
        <dbReference type="EMBL" id="KAF0311309.1"/>
    </source>
</evidence>